<reference evidence="2" key="1">
    <citation type="journal article" date="2022" name="bioRxiv">
        <title>Sequencing and chromosome-scale assembly of the giantPleurodeles waltlgenome.</title>
        <authorList>
            <person name="Brown T."/>
            <person name="Elewa A."/>
            <person name="Iarovenko S."/>
            <person name="Subramanian E."/>
            <person name="Araus A.J."/>
            <person name="Petzold A."/>
            <person name="Susuki M."/>
            <person name="Suzuki K.-i.T."/>
            <person name="Hayashi T."/>
            <person name="Toyoda A."/>
            <person name="Oliveira C."/>
            <person name="Osipova E."/>
            <person name="Leigh N.D."/>
            <person name="Simon A."/>
            <person name="Yun M.H."/>
        </authorList>
    </citation>
    <scope>NUCLEOTIDE SEQUENCE</scope>
    <source>
        <strain evidence="2">20211129_DDA</strain>
        <tissue evidence="2">Liver</tissue>
    </source>
</reference>
<dbReference type="EMBL" id="JANPWB010000006">
    <property type="protein sequence ID" value="KAJ1179087.1"/>
    <property type="molecule type" value="Genomic_DNA"/>
</dbReference>
<evidence type="ECO:0000313" key="3">
    <source>
        <dbReference type="Proteomes" id="UP001066276"/>
    </source>
</evidence>
<dbReference type="PANTHER" id="PTHR31635">
    <property type="entry name" value="REVERSE TRANSCRIPTASE DOMAIN-CONTAINING PROTEIN-RELATED"/>
    <property type="match status" value="1"/>
</dbReference>
<evidence type="ECO:0000259" key="1">
    <source>
        <dbReference type="Pfam" id="PF00078"/>
    </source>
</evidence>
<dbReference type="Proteomes" id="UP001066276">
    <property type="component" value="Chromosome 3_2"/>
</dbReference>
<dbReference type="AlphaFoldDB" id="A0AAV7TTV9"/>
<organism evidence="2 3">
    <name type="scientific">Pleurodeles waltl</name>
    <name type="common">Iberian ribbed newt</name>
    <dbReference type="NCBI Taxonomy" id="8319"/>
    <lineage>
        <taxon>Eukaryota</taxon>
        <taxon>Metazoa</taxon>
        <taxon>Chordata</taxon>
        <taxon>Craniata</taxon>
        <taxon>Vertebrata</taxon>
        <taxon>Euteleostomi</taxon>
        <taxon>Amphibia</taxon>
        <taxon>Batrachia</taxon>
        <taxon>Caudata</taxon>
        <taxon>Salamandroidea</taxon>
        <taxon>Salamandridae</taxon>
        <taxon>Pleurodelinae</taxon>
        <taxon>Pleurodeles</taxon>
    </lineage>
</organism>
<dbReference type="InterPro" id="IPR000477">
    <property type="entry name" value="RT_dom"/>
</dbReference>
<keyword evidence="3" id="KW-1185">Reference proteome</keyword>
<name>A0AAV7TTV9_PLEWA</name>
<proteinExistence type="predicted"/>
<sequence length="318" mass="36716">MDDLPQDLRQVMIVLIHKNWEAYGQGVSYSLATPEICKLAKVLANRLLLVTDGIVALDQSEFMLHRSTRHSTCRHFGCLARLLHVQEPVLLLVLDNEKAFESLEWSYLMTLQECMGLAPLFLARVSLFCHELMARVHPNGTLSQEFELRRGTRQVCFISALLLVVEMEPLVNKAWRYAVMQDLHWDGDWEDVVSLYADDFLLYLADPGQSLQSILEILGDLWALPWHNDQLRKSIAYSLSQWMPQGGWPVALVRDSIGFTYLGIYMTMDCKLFYNKNVGRIQRNFFTDFRQLLISLIGRAALYKLIYLSKFLYVLQSS</sequence>
<evidence type="ECO:0000313" key="2">
    <source>
        <dbReference type="EMBL" id="KAJ1179087.1"/>
    </source>
</evidence>
<accession>A0AAV7TTV9</accession>
<dbReference type="Pfam" id="PF00078">
    <property type="entry name" value="RVT_1"/>
    <property type="match status" value="1"/>
</dbReference>
<dbReference type="PANTHER" id="PTHR31635:SF196">
    <property type="entry name" value="REVERSE TRANSCRIPTASE DOMAIN-CONTAINING PROTEIN-RELATED"/>
    <property type="match status" value="1"/>
</dbReference>
<comment type="caution">
    <text evidence="2">The sequence shown here is derived from an EMBL/GenBank/DDBJ whole genome shotgun (WGS) entry which is preliminary data.</text>
</comment>
<protein>
    <recommendedName>
        <fullName evidence="1">Reverse transcriptase domain-containing protein</fullName>
    </recommendedName>
</protein>
<gene>
    <name evidence="2" type="ORF">NDU88_004323</name>
</gene>
<feature type="domain" description="Reverse transcriptase" evidence="1">
    <location>
        <begin position="37"/>
        <end position="218"/>
    </location>
</feature>